<dbReference type="CDD" id="cd20805">
    <property type="entry name" value="C1_DGK_rpt2"/>
    <property type="match status" value="1"/>
</dbReference>
<dbReference type="Proteomes" id="UP000677228">
    <property type="component" value="Unassembled WGS sequence"/>
</dbReference>
<gene>
    <name evidence="1" type="ORF">OVA965_LOCUS5130</name>
    <name evidence="2" type="ORF">TMI583_LOCUS5124</name>
</gene>
<evidence type="ECO:0000313" key="3">
    <source>
        <dbReference type="Proteomes" id="UP000682733"/>
    </source>
</evidence>
<proteinExistence type="predicted"/>
<evidence type="ECO:0000313" key="1">
    <source>
        <dbReference type="EMBL" id="CAF0810670.1"/>
    </source>
</evidence>
<evidence type="ECO:0000313" key="2">
    <source>
        <dbReference type="EMBL" id="CAF3594413.1"/>
    </source>
</evidence>
<dbReference type="AlphaFoldDB" id="A0A8S2H582"/>
<dbReference type="EMBL" id="CAJNOK010001411">
    <property type="protein sequence ID" value="CAF0810670.1"/>
    <property type="molecule type" value="Genomic_DNA"/>
</dbReference>
<reference evidence="2" key="1">
    <citation type="submission" date="2021-02" db="EMBL/GenBank/DDBJ databases">
        <authorList>
            <person name="Nowell W R."/>
        </authorList>
    </citation>
    <scope>NUCLEOTIDE SEQUENCE</scope>
</reference>
<accession>A0A8S2H582</accession>
<dbReference type="EMBL" id="CAJOBA010001410">
    <property type="protein sequence ID" value="CAF3594413.1"/>
    <property type="molecule type" value="Genomic_DNA"/>
</dbReference>
<dbReference type="Proteomes" id="UP000682733">
    <property type="component" value="Unassembled WGS sequence"/>
</dbReference>
<protein>
    <submittedName>
        <fullName evidence="2">Uncharacterized protein</fullName>
    </submittedName>
</protein>
<name>A0A8S2H582_9BILA</name>
<sequence length="656" mass="76711">MHKRGRPTKGAGKEDYINAIRSLTANELQKLSTDSYSKENTVWTTLAGQLNDKNRQKLYTRWRDNYGNIRELEKQKLQEYESKKILDRSTNINNNNATDTDINISTVYLLYNEPQYIEFDLGLLRNYVNLLLLNRRDTLNYKVHSDDDDKLNHYFEFSIELICDCNLPFDDTVSACIYCDKQIHDSCIHNHQKFSCDGVKQWETVNKLTTSAINNIDNRILLEFAENLNDSGNVFEDIQYIDSPEKAQDDGEDNGYDDVSVCQGEIDTEKYIELIEPIYNPPSDNSIKYIEEKLKLIQKASNLINIHCLFSDLQNIRSTILQPLSTGLHKLIIIILFDGQHWLTTVNYKSARHFTVFDRHFTGFSRRLICMLSRAVNFTCYTHYRVELLPVKQCPIDEKTDIYFALPYAVLALKLYADKNKTDVANIEFNIQQLTDYFDNSFNKLIIDRLPFDIVSDTANVPLCKRIFYTIYLRCLCKRPIILDNPPYYSTHTCMHLNNEDSHELSSDQLETIRVLLDRSDHSHIVKFEIKLEHQFIMLEEHVELILLEKKKKIRDKEAAKENLSSPRRHLDWTYIMNRFYLIKANGYCVFAYKGHTWNKEKPSNKQNLNDVIFSTRAYCTFTECPCTLPTKITLSRDRTLKLNFSGNCTHSTSEI</sequence>
<organism evidence="2 3">
    <name type="scientific">Didymodactylos carnosus</name>
    <dbReference type="NCBI Taxonomy" id="1234261"/>
    <lineage>
        <taxon>Eukaryota</taxon>
        <taxon>Metazoa</taxon>
        <taxon>Spiralia</taxon>
        <taxon>Gnathifera</taxon>
        <taxon>Rotifera</taxon>
        <taxon>Eurotatoria</taxon>
        <taxon>Bdelloidea</taxon>
        <taxon>Philodinida</taxon>
        <taxon>Philodinidae</taxon>
        <taxon>Didymodactylos</taxon>
    </lineage>
</organism>
<comment type="caution">
    <text evidence="2">The sequence shown here is derived from an EMBL/GenBank/DDBJ whole genome shotgun (WGS) entry which is preliminary data.</text>
</comment>